<feature type="compositionally biased region" description="Polar residues" evidence="3">
    <location>
        <begin position="518"/>
        <end position="528"/>
    </location>
</feature>
<dbReference type="SUPFAM" id="SSF48371">
    <property type="entry name" value="ARM repeat"/>
    <property type="match status" value="1"/>
</dbReference>
<feature type="compositionally biased region" description="Polar residues" evidence="3">
    <location>
        <begin position="498"/>
        <end position="511"/>
    </location>
</feature>
<dbReference type="InterPro" id="IPR016024">
    <property type="entry name" value="ARM-type_fold"/>
</dbReference>
<feature type="compositionally biased region" description="Basic and acidic residues" evidence="3">
    <location>
        <begin position="585"/>
        <end position="622"/>
    </location>
</feature>
<feature type="region of interest" description="Disordered" evidence="3">
    <location>
        <begin position="1"/>
        <end position="34"/>
    </location>
</feature>
<dbReference type="InterPro" id="IPR011989">
    <property type="entry name" value="ARM-like"/>
</dbReference>
<comment type="similarity">
    <text evidence="1">Belongs to the beta-catenin family.</text>
</comment>
<dbReference type="PANTHER" id="PTHR47249:SF1">
    <property type="entry name" value="VACUOLAR PROTEIN 8"/>
    <property type="match status" value="1"/>
</dbReference>
<dbReference type="InterPro" id="IPR045156">
    <property type="entry name" value="Vac8"/>
</dbReference>
<dbReference type="Proteomes" id="UP001530400">
    <property type="component" value="Unassembled WGS sequence"/>
</dbReference>
<feature type="compositionally biased region" description="Polar residues" evidence="3">
    <location>
        <begin position="13"/>
        <end position="31"/>
    </location>
</feature>
<evidence type="ECO:0000313" key="4">
    <source>
        <dbReference type="EMBL" id="KAL3794430.1"/>
    </source>
</evidence>
<evidence type="ECO:0000256" key="3">
    <source>
        <dbReference type="SAM" id="MobiDB-lite"/>
    </source>
</evidence>
<feature type="region of interest" description="Disordered" evidence="3">
    <location>
        <begin position="68"/>
        <end position="132"/>
    </location>
</feature>
<evidence type="ECO:0000256" key="2">
    <source>
        <dbReference type="ARBA" id="ARBA00022737"/>
    </source>
</evidence>
<organism evidence="4 5">
    <name type="scientific">Cyclotella atomus</name>
    <dbReference type="NCBI Taxonomy" id="382360"/>
    <lineage>
        <taxon>Eukaryota</taxon>
        <taxon>Sar</taxon>
        <taxon>Stramenopiles</taxon>
        <taxon>Ochrophyta</taxon>
        <taxon>Bacillariophyta</taxon>
        <taxon>Coscinodiscophyceae</taxon>
        <taxon>Thalassiosirophycidae</taxon>
        <taxon>Stephanodiscales</taxon>
        <taxon>Stephanodiscaceae</taxon>
        <taxon>Cyclotella</taxon>
    </lineage>
</organism>
<name>A0ABD3Q8F9_9STRA</name>
<keyword evidence="5" id="KW-1185">Reference proteome</keyword>
<feature type="compositionally biased region" description="Low complexity" evidence="3">
    <location>
        <begin position="568"/>
        <end position="581"/>
    </location>
</feature>
<proteinExistence type="inferred from homology"/>
<evidence type="ECO:0000256" key="1">
    <source>
        <dbReference type="ARBA" id="ARBA00005462"/>
    </source>
</evidence>
<dbReference type="PANTHER" id="PTHR47249">
    <property type="entry name" value="VACUOLAR PROTEIN 8"/>
    <property type="match status" value="1"/>
</dbReference>
<dbReference type="Gene3D" id="1.25.10.10">
    <property type="entry name" value="Leucine-rich Repeat Variant"/>
    <property type="match status" value="2"/>
</dbReference>
<comment type="caution">
    <text evidence="4">The sequence shown here is derived from an EMBL/GenBank/DDBJ whole genome shotgun (WGS) entry which is preliminary data.</text>
</comment>
<dbReference type="EMBL" id="JALLPJ020000357">
    <property type="protein sequence ID" value="KAL3794430.1"/>
    <property type="molecule type" value="Genomic_DNA"/>
</dbReference>
<gene>
    <name evidence="4" type="ORF">ACHAWO_000213</name>
</gene>
<accession>A0ABD3Q8F9</accession>
<keyword evidence="2" id="KW-0677">Repeat</keyword>
<protein>
    <submittedName>
        <fullName evidence="4">Uncharacterized protein</fullName>
    </submittedName>
</protein>
<sequence length="907" mass="100093">MMVESPISPLSPGDSTNTGSSAYSSDNSVESLSVGRSHRYKVAMTARARQRRMRRMIEMIDDERAVISPDSRRTASPASIKYTERSLSASRRRSNSNPRKAAAAFSAASPTSKESSTKATPKRSNTHPANGSKNVYVHEIPTAMPNTPNPSFPRSSPAFPTSTFLTMPDITFHTPGNDTNVTEEEIVKSTVDQAWSEATTPSILMREEIFHHKAAANIVRLLTPDRMFHGTLPESSGAVFDETADANDALATETARPGLTDTFQWNSFDQMTFKKEFAQVPDDEDEIMRRALTTRMIGPNQQLADLLSQINRDVKTTPEIGRAYATRRKNACGALKVLSSKEENRLKLCWTTGMLDAISSVLNDVKTPTLDGLSFNANTEARNRIVNTLQNLAADKRNRMLICNTAGVLDAIKACIAGDEGESRQGCCIALLQLAKSSDSRPLIIRCPGLLDALAKVIEVPKVVPPSPVGMPSRRGYENPYLKIFESHLSPGEDHILSNPSQSFISPNDTALSPEDTMYSQQDSTFTDSDVESPRSPGHAISPNDTTLSPDESMYRHDEVTDTEDDASSVSSYSSCSSKSGSETHGSHAEHTEHTEDHTEDHTEGHTESSESEEHSKEHANDECLEENPLSHGPGRCIIIQSMSEMEICFKSHSDSDEKQEDDYDSDPNQFLHGARLNIFGCLLLLVKSKENAFEIARAEPLVKALIDVSKKQKSPAHSRALTILAHLTRHPMNCHHLTFHYIQLLPMLQTATESSDADARKYALRALQNLSMNNSCKTTIAHTDKMIASLTDRCNGETNEEVHAAVATIQNLSDEPANLIQFTIVRHCIGTVMSIARSNKARMDEGIETKFTQFMAQNTLAKLSYWLRKIATSSSQRMCKDVRSQAGAAVPLYDAVLQPIDYEQWK</sequence>
<dbReference type="AlphaFoldDB" id="A0ABD3Q8F9"/>
<reference evidence="4 5" key="1">
    <citation type="submission" date="2024-10" db="EMBL/GenBank/DDBJ databases">
        <title>Updated reference genomes for cyclostephanoid diatoms.</title>
        <authorList>
            <person name="Roberts W.R."/>
            <person name="Alverson A.J."/>
        </authorList>
    </citation>
    <scope>NUCLEOTIDE SEQUENCE [LARGE SCALE GENOMIC DNA]</scope>
    <source>
        <strain evidence="4 5">AJA010-31</strain>
    </source>
</reference>
<feature type="compositionally biased region" description="Low complexity" evidence="3">
    <location>
        <begin position="85"/>
        <end position="109"/>
    </location>
</feature>
<evidence type="ECO:0000313" key="5">
    <source>
        <dbReference type="Proteomes" id="UP001530400"/>
    </source>
</evidence>
<feature type="region of interest" description="Disordered" evidence="3">
    <location>
        <begin position="493"/>
        <end position="631"/>
    </location>
</feature>
<feature type="compositionally biased region" description="Polar residues" evidence="3">
    <location>
        <begin position="110"/>
        <end position="119"/>
    </location>
</feature>